<keyword evidence="1" id="KW-0805">Transcription regulation</keyword>
<protein>
    <submittedName>
        <fullName evidence="5">MarR family transcriptional regulator</fullName>
    </submittedName>
</protein>
<dbReference type="GO" id="GO:0003677">
    <property type="term" value="F:DNA binding"/>
    <property type="evidence" value="ECO:0007669"/>
    <property type="project" value="UniProtKB-KW"/>
</dbReference>
<keyword evidence="6" id="KW-1185">Reference proteome</keyword>
<evidence type="ECO:0000259" key="4">
    <source>
        <dbReference type="PROSITE" id="PS50995"/>
    </source>
</evidence>
<dbReference type="SUPFAM" id="SSF46785">
    <property type="entry name" value="Winged helix' DNA-binding domain"/>
    <property type="match status" value="1"/>
</dbReference>
<accession>A0A3E3HXE5</accession>
<evidence type="ECO:0000256" key="2">
    <source>
        <dbReference type="ARBA" id="ARBA00023125"/>
    </source>
</evidence>
<evidence type="ECO:0000313" key="5">
    <source>
        <dbReference type="EMBL" id="RGE56501.1"/>
    </source>
</evidence>
<dbReference type="PANTHER" id="PTHR42756">
    <property type="entry name" value="TRANSCRIPTIONAL REGULATOR, MARR"/>
    <property type="match status" value="1"/>
</dbReference>
<keyword evidence="3" id="KW-0804">Transcription</keyword>
<name>A0A3E3HXE5_9FIRM</name>
<dbReference type="PANTHER" id="PTHR42756:SF1">
    <property type="entry name" value="TRANSCRIPTIONAL REPRESSOR OF EMRAB OPERON"/>
    <property type="match status" value="1"/>
</dbReference>
<keyword evidence="2" id="KW-0238">DNA-binding</keyword>
<comment type="caution">
    <text evidence="5">The sequence shown here is derived from an EMBL/GenBank/DDBJ whole genome shotgun (WGS) entry which is preliminary data.</text>
</comment>
<dbReference type="AlphaFoldDB" id="A0A3E3HXE5"/>
<dbReference type="EMBL" id="QVLV01000024">
    <property type="protein sequence ID" value="RGE56501.1"/>
    <property type="molecule type" value="Genomic_DNA"/>
</dbReference>
<reference evidence="5" key="1">
    <citation type="submission" date="2018-08" db="EMBL/GenBank/DDBJ databases">
        <title>A genome reference for cultivated species of the human gut microbiota.</title>
        <authorList>
            <person name="Zou Y."/>
            <person name="Xue W."/>
            <person name="Luo G."/>
        </authorList>
    </citation>
    <scope>NUCLEOTIDE SEQUENCE [LARGE SCALE GENOMIC DNA]</scope>
    <source>
        <strain evidence="5">TF05-5AC</strain>
    </source>
</reference>
<evidence type="ECO:0000256" key="3">
    <source>
        <dbReference type="ARBA" id="ARBA00023163"/>
    </source>
</evidence>
<dbReference type="Gene3D" id="1.10.10.10">
    <property type="entry name" value="Winged helix-like DNA-binding domain superfamily/Winged helix DNA-binding domain"/>
    <property type="match status" value="1"/>
</dbReference>
<sequence length="145" mass="16061">MAGTKIDAAETVSLFCRLNLNGKKELPVRSSEMGLLILLVTSKEKITPKAAADFFGVSKPMVASMVKSLTLGGYIRKEAIEQDKRKYILIPEAKAVSLVEATRSEYVHTMTLLENGMGKQEFSELMRLLEKANAVLQLERKGNNE</sequence>
<organism evidence="5 6">
    <name type="scientific">Eisenbergiella massiliensis</name>
    <dbReference type="NCBI Taxonomy" id="1720294"/>
    <lineage>
        <taxon>Bacteria</taxon>
        <taxon>Bacillati</taxon>
        <taxon>Bacillota</taxon>
        <taxon>Clostridia</taxon>
        <taxon>Lachnospirales</taxon>
        <taxon>Lachnospiraceae</taxon>
        <taxon>Eisenbergiella</taxon>
    </lineage>
</organism>
<dbReference type="GeneID" id="97989779"/>
<dbReference type="RefSeq" id="WP_102289441.1">
    <property type="nucleotide sequence ID" value="NZ_LT969518.1"/>
</dbReference>
<dbReference type="PROSITE" id="PS50995">
    <property type="entry name" value="HTH_MARR_2"/>
    <property type="match status" value="1"/>
</dbReference>
<gene>
    <name evidence="5" type="ORF">DXC51_23715</name>
</gene>
<feature type="domain" description="HTH marR-type" evidence="4">
    <location>
        <begin position="1"/>
        <end position="134"/>
    </location>
</feature>
<dbReference type="Pfam" id="PF12802">
    <property type="entry name" value="MarR_2"/>
    <property type="match status" value="1"/>
</dbReference>
<dbReference type="InterPro" id="IPR036388">
    <property type="entry name" value="WH-like_DNA-bd_sf"/>
</dbReference>
<dbReference type="Proteomes" id="UP000260812">
    <property type="component" value="Unassembled WGS sequence"/>
</dbReference>
<dbReference type="InterPro" id="IPR000835">
    <property type="entry name" value="HTH_MarR-typ"/>
</dbReference>
<dbReference type="SMART" id="SM00347">
    <property type="entry name" value="HTH_MARR"/>
    <property type="match status" value="1"/>
</dbReference>
<proteinExistence type="predicted"/>
<dbReference type="GO" id="GO:0003700">
    <property type="term" value="F:DNA-binding transcription factor activity"/>
    <property type="evidence" value="ECO:0007669"/>
    <property type="project" value="InterPro"/>
</dbReference>
<evidence type="ECO:0000313" key="6">
    <source>
        <dbReference type="Proteomes" id="UP000260812"/>
    </source>
</evidence>
<dbReference type="InterPro" id="IPR036390">
    <property type="entry name" value="WH_DNA-bd_sf"/>
</dbReference>
<evidence type="ECO:0000256" key="1">
    <source>
        <dbReference type="ARBA" id="ARBA00023015"/>
    </source>
</evidence>